<dbReference type="PANTHER" id="PTHR30053:SF14">
    <property type="entry name" value="TRANSLATION ELONGATION FACTOR KOW-LIKE DOMAIN-CONTAINING PROTEIN"/>
    <property type="match status" value="1"/>
</dbReference>
<dbReference type="SMART" id="SM01185">
    <property type="entry name" value="EFP"/>
    <property type="match status" value="1"/>
</dbReference>
<accession>A0A520RYM1</accession>
<dbReference type="Pfam" id="PF01132">
    <property type="entry name" value="EFP"/>
    <property type="match status" value="1"/>
</dbReference>
<dbReference type="FunFam" id="2.40.50.140:FF:000004">
    <property type="entry name" value="Elongation factor P"/>
    <property type="match status" value="1"/>
</dbReference>
<organism evidence="5 6">
    <name type="scientific">OM182 bacterium</name>
    <dbReference type="NCBI Taxonomy" id="2510334"/>
    <lineage>
        <taxon>Bacteria</taxon>
        <taxon>Pseudomonadati</taxon>
        <taxon>Pseudomonadota</taxon>
        <taxon>Gammaproteobacteria</taxon>
        <taxon>OMG group</taxon>
        <taxon>OM182 clade</taxon>
    </lineage>
</organism>
<dbReference type="GO" id="GO:0043043">
    <property type="term" value="P:peptide biosynthetic process"/>
    <property type="evidence" value="ECO:0007669"/>
    <property type="project" value="InterPro"/>
</dbReference>
<dbReference type="Gene3D" id="2.30.30.30">
    <property type="match status" value="1"/>
</dbReference>
<evidence type="ECO:0000259" key="3">
    <source>
        <dbReference type="SMART" id="SM00841"/>
    </source>
</evidence>
<evidence type="ECO:0000256" key="2">
    <source>
        <dbReference type="HAMAP-Rule" id="MF_00646"/>
    </source>
</evidence>
<dbReference type="InterPro" id="IPR014722">
    <property type="entry name" value="Rib_uL2_dom2"/>
</dbReference>
<evidence type="ECO:0000313" key="6">
    <source>
        <dbReference type="Proteomes" id="UP000316199"/>
    </source>
</evidence>
<dbReference type="GO" id="GO:0003746">
    <property type="term" value="F:translation elongation factor activity"/>
    <property type="evidence" value="ECO:0007669"/>
    <property type="project" value="UniProtKB-UniRule"/>
</dbReference>
<dbReference type="InterPro" id="IPR015365">
    <property type="entry name" value="Elong-fact-P_C"/>
</dbReference>
<sequence>MPRASELKRGEVVDIDGSPHIVKQLEVKSPSSRGAVTLYKIRFSNLLTGQKRDESLKGDEFLSPADCQKISMQFSYIDADHYVFMDSDDYSQYSLGFSMLGDHLGYIYEGLKGISGLLVEGELAAIELPQSVVLKIMDTAPAIKGASANARTKPATLVTDLVVQVPEYIEAGEAIKVNTTNGKFMGRAG</sequence>
<evidence type="ECO:0000259" key="4">
    <source>
        <dbReference type="SMART" id="SM01185"/>
    </source>
</evidence>
<proteinExistence type="inferred from homology"/>
<dbReference type="Pfam" id="PF08207">
    <property type="entry name" value="EFP_N"/>
    <property type="match status" value="1"/>
</dbReference>
<dbReference type="AlphaFoldDB" id="A0A520RYM1"/>
<dbReference type="InterPro" id="IPR012340">
    <property type="entry name" value="NA-bd_OB-fold"/>
</dbReference>
<comment type="caution">
    <text evidence="5">The sequence shown here is derived from an EMBL/GenBank/DDBJ whole genome shotgun (WGS) entry which is preliminary data.</text>
</comment>
<reference evidence="5 6" key="1">
    <citation type="submission" date="2019-02" db="EMBL/GenBank/DDBJ databases">
        <title>Prokaryotic population dynamics and viral predation in marine succession experiment using metagenomics: the confinement effect.</title>
        <authorList>
            <person name="Haro-Moreno J.M."/>
            <person name="Rodriguez-Valera F."/>
            <person name="Lopez-Perez M."/>
        </authorList>
    </citation>
    <scope>NUCLEOTIDE SEQUENCE [LARGE SCALE GENOMIC DNA]</scope>
    <source>
        <strain evidence="5">MED-G157</strain>
    </source>
</reference>
<dbReference type="PANTHER" id="PTHR30053">
    <property type="entry name" value="ELONGATION FACTOR P"/>
    <property type="match status" value="1"/>
</dbReference>
<dbReference type="PIRSF" id="PIRSF005901">
    <property type="entry name" value="EF-P"/>
    <property type="match status" value="1"/>
</dbReference>
<keyword evidence="5" id="KW-0648">Protein biosynthesis</keyword>
<evidence type="ECO:0000313" key="5">
    <source>
        <dbReference type="EMBL" id="RZO75340.1"/>
    </source>
</evidence>
<gene>
    <name evidence="5" type="primary">yeiP</name>
    <name evidence="5" type="ORF">EVA68_07235</name>
</gene>
<dbReference type="SUPFAM" id="SSF50104">
    <property type="entry name" value="Translation proteins SH3-like domain"/>
    <property type="match status" value="1"/>
</dbReference>
<comment type="similarity">
    <text evidence="1 2">Belongs to the elongation factor P family.</text>
</comment>
<dbReference type="InterPro" id="IPR011897">
    <property type="entry name" value="Transl_elong_p-like_YeiP"/>
</dbReference>
<dbReference type="Gene3D" id="2.40.50.140">
    <property type="entry name" value="Nucleic acid-binding proteins"/>
    <property type="match status" value="2"/>
</dbReference>
<dbReference type="InterPro" id="IPR020599">
    <property type="entry name" value="Transl_elong_fac_P/YeiP"/>
</dbReference>
<dbReference type="InterPro" id="IPR001059">
    <property type="entry name" value="Transl_elong_P/YeiP_cen"/>
</dbReference>
<name>A0A520RYM1_9GAMM</name>
<dbReference type="Pfam" id="PF09285">
    <property type="entry name" value="Elong-fact-P_C"/>
    <property type="match status" value="1"/>
</dbReference>
<dbReference type="SMART" id="SM00841">
    <property type="entry name" value="Elong-fact-P_C"/>
    <property type="match status" value="1"/>
</dbReference>
<feature type="domain" description="Translation elongation factor P/YeiP central" evidence="4">
    <location>
        <begin position="69"/>
        <end position="124"/>
    </location>
</feature>
<dbReference type="SUPFAM" id="SSF50249">
    <property type="entry name" value="Nucleic acid-binding proteins"/>
    <property type="match status" value="2"/>
</dbReference>
<dbReference type="NCBIfam" id="NF003392">
    <property type="entry name" value="PRK04542.1"/>
    <property type="match status" value="1"/>
</dbReference>
<dbReference type="CDD" id="cd05794">
    <property type="entry name" value="S1_EF-P_repeat_2"/>
    <property type="match status" value="1"/>
</dbReference>
<evidence type="ECO:0000256" key="1">
    <source>
        <dbReference type="ARBA" id="ARBA00009479"/>
    </source>
</evidence>
<feature type="domain" description="Elongation factor P C-terminal" evidence="3">
    <location>
        <begin position="132"/>
        <end position="187"/>
    </location>
</feature>
<protein>
    <recommendedName>
        <fullName evidence="2">Elongation factor P-like protein</fullName>
    </recommendedName>
</protein>
<dbReference type="CDD" id="cd04470">
    <property type="entry name" value="S1_EF-P_repeat_1"/>
    <property type="match status" value="1"/>
</dbReference>
<dbReference type="GO" id="GO:0005829">
    <property type="term" value="C:cytosol"/>
    <property type="evidence" value="ECO:0007669"/>
    <property type="project" value="UniProtKB-ARBA"/>
</dbReference>
<dbReference type="InterPro" id="IPR013185">
    <property type="entry name" value="Transl_elong_KOW-like"/>
</dbReference>
<dbReference type="InterPro" id="IPR008991">
    <property type="entry name" value="Translation_prot_SH3-like_sf"/>
</dbReference>
<dbReference type="EMBL" id="SHAG01000038">
    <property type="protein sequence ID" value="RZO75340.1"/>
    <property type="molecule type" value="Genomic_DNA"/>
</dbReference>
<keyword evidence="5" id="KW-0251">Elongation factor</keyword>
<dbReference type="Proteomes" id="UP000316199">
    <property type="component" value="Unassembled WGS sequence"/>
</dbReference>
<dbReference type="HAMAP" id="MF_00646">
    <property type="entry name" value="EFP"/>
    <property type="match status" value="1"/>
</dbReference>